<protein>
    <submittedName>
        <fullName evidence="1">Uncharacterized protein</fullName>
    </submittedName>
</protein>
<dbReference type="Proteomes" id="UP000828390">
    <property type="component" value="Unassembled WGS sequence"/>
</dbReference>
<organism evidence="1 2">
    <name type="scientific">Dreissena polymorpha</name>
    <name type="common">Zebra mussel</name>
    <name type="synonym">Mytilus polymorpha</name>
    <dbReference type="NCBI Taxonomy" id="45954"/>
    <lineage>
        <taxon>Eukaryota</taxon>
        <taxon>Metazoa</taxon>
        <taxon>Spiralia</taxon>
        <taxon>Lophotrochozoa</taxon>
        <taxon>Mollusca</taxon>
        <taxon>Bivalvia</taxon>
        <taxon>Autobranchia</taxon>
        <taxon>Heteroconchia</taxon>
        <taxon>Euheterodonta</taxon>
        <taxon>Imparidentia</taxon>
        <taxon>Neoheterodontei</taxon>
        <taxon>Myida</taxon>
        <taxon>Dreissenoidea</taxon>
        <taxon>Dreissenidae</taxon>
        <taxon>Dreissena</taxon>
    </lineage>
</organism>
<comment type="caution">
    <text evidence="1">The sequence shown here is derived from an EMBL/GenBank/DDBJ whole genome shotgun (WGS) entry which is preliminary data.</text>
</comment>
<reference evidence="1" key="1">
    <citation type="journal article" date="2019" name="bioRxiv">
        <title>The Genome of the Zebra Mussel, Dreissena polymorpha: A Resource for Invasive Species Research.</title>
        <authorList>
            <person name="McCartney M.A."/>
            <person name="Auch B."/>
            <person name="Kono T."/>
            <person name="Mallez S."/>
            <person name="Zhang Y."/>
            <person name="Obille A."/>
            <person name="Becker A."/>
            <person name="Abrahante J.E."/>
            <person name="Garbe J."/>
            <person name="Badalamenti J.P."/>
            <person name="Herman A."/>
            <person name="Mangelson H."/>
            <person name="Liachko I."/>
            <person name="Sullivan S."/>
            <person name="Sone E.D."/>
            <person name="Koren S."/>
            <person name="Silverstein K.A.T."/>
            <person name="Beckman K.B."/>
            <person name="Gohl D.M."/>
        </authorList>
    </citation>
    <scope>NUCLEOTIDE SEQUENCE</scope>
    <source>
        <strain evidence="1">Duluth1</strain>
        <tissue evidence="1">Whole animal</tissue>
    </source>
</reference>
<name>A0A9D4KZG6_DREPO</name>
<sequence>MPTMLVVQVVEYHGTAHVLLGQNILRELKLVPEYTPVNNVWQAGFMPINADVGLVTATRPITFFKNSSNRTRR</sequence>
<reference evidence="1" key="2">
    <citation type="submission" date="2020-11" db="EMBL/GenBank/DDBJ databases">
        <authorList>
            <person name="McCartney M.A."/>
            <person name="Auch B."/>
            <person name="Kono T."/>
            <person name="Mallez S."/>
            <person name="Becker A."/>
            <person name="Gohl D.M."/>
            <person name="Silverstein K.A.T."/>
            <person name="Koren S."/>
            <person name="Bechman K.B."/>
            <person name="Herman A."/>
            <person name="Abrahante J.E."/>
            <person name="Garbe J."/>
        </authorList>
    </citation>
    <scope>NUCLEOTIDE SEQUENCE</scope>
    <source>
        <strain evidence="1">Duluth1</strain>
        <tissue evidence="1">Whole animal</tissue>
    </source>
</reference>
<keyword evidence="2" id="KW-1185">Reference proteome</keyword>
<dbReference type="AlphaFoldDB" id="A0A9D4KZG6"/>
<evidence type="ECO:0000313" key="1">
    <source>
        <dbReference type="EMBL" id="KAH3848464.1"/>
    </source>
</evidence>
<proteinExistence type="predicted"/>
<gene>
    <name evidence="1" type="ORF">DPMN_090829</name>
</gene>
<dbReference type="EMBL" id="JAIWYP010000003">
    <property type="protein sequence ID" value="KAH3848464.1"/>
    <property type="molecule type" value="Genomic_DNA"/>
</dbReference>
<evidence type="ECO:0000313" key="2">
    <source>
        <dbReference type="Proteomes" id="UP000828390"/>
    </source>
</evidence>
<accession>A0A9D4KZG6</accession>